<dbReference type="InterPro" id="IPR002500">
    <property type="entry name" value="PAPS_reduct_dom"/>
</dbReference>
<organism evidence="2 3">
    <name type="scientific">Halorubrum tailed virus 29</name>
    <dbReference type="NCBI Taxonomy" id="2878010"/>
    <lineage>
        <taxon>Viruses</taxon>
        <taxon>Duplodnaviria</taxon>
        <taxon>Heunggongvirae</taxon>
        <taxon>Uroviricota</taxon>
        <taxon>Caudoviricetes</taxon>
        <taxon>Kirjokansivirales</taxon>
        <taxon>Haloferuviridae</taxon>
        <taxon>Dpdavirus</taxon>
        <taxon>Dpdavirus caudatum</taxon>
        <taxon>Dpdavirus HRTV29</taxon>
    </lineage>
</organism>
<dbReference type="EMBL" id="MZ334526">
    <property type="protein sequence ID" value="UBF23299.1"/>
    <property type="molecule type" value="Genomic_DNA"/>
</dbReference>
<evidence type="ECO:0000313" key="3">
    <source>
        <dbReference type="Proteomes" id="UP000827282"/>
    </source>
</evidence>
<dbReference type="InterPro" id="IPR014729">
    <property type="entry name" value="Rossmann-like_a/b/a_fold"/>
</dbReference>
<dbReference type="Gene3D" id="3.40.50.620">
    <property type="entry name" value="HUPs"/>
    <property type="match status" value="1"/>
</dbReference>
<gene>
    <name evidence="2" type="ORF">HRTV-29_gp21</name>
</gene>
<protein>
    <submittedName>
        <fullName evidence="2">Phosphoadenosine phosphosulfate reductase</fullName>
    </submittedName>
</protein>
<dbReference type="GO" id="GO:0003824">
    <property type="term" value="F:catalytic activity"/>
    <property type="evidence" value="ECO:0007669"/>
    <property type="project" value="InterPro"/>
</dbReference>
<evidence type="ECO:0000313" key="2">
    <source>
        <dbReference type="EMBL" id="UBF23299.1"/>
    </source>
</evidence>
<name>A0AAE8Y0Q6_9CAUD</name>
<accession>A0AAE8Y0Q6</accession>
<reference evidence="2" key="1">
    <citation type="submission" date="2021-05" db="EMBL/GenBank/DDBJ databases">
        <title>Diversity, taxonomy and evolution of archaeal viruses of the class Caudoviricetes.</title>
        <authorList>
            <person name="Liu Y."/>
            <person name="Demina T.A."/>
            <person name="Roux S."/>
            <person name="Aiewsakun P."/>
            <person name="Kazlauskas D."/>
            <person name="Simmonds P."/>
            <person name="Prangishvili D."/>
            <person name="Oksanen H.M."/>
            <person name="Krupovic M."/>
        </authorList>
    </citation>
    <scope>NUCLEOTIDE SEQUENCE</scope>
    <source>
        <strain evidence="2">HRTV-29/29</strain>
    </source>
</reference>
<keyword evidence="3" id="KW-1185">Reference proteome</keyword>
<proteinExistence type="predicted"/>
<dbReference type="Proteomes" id="UP000827282">
    <property type="component" value="Segment"/>
</dbReference>
<dbReference type="Pfam" id="PF01507">
    <property type="entry name" value="PAPS_reduct"/>
    <property type="match status" value="1"/>
</dbReference>
<feature type="domain" description="Phosphoadenosine phosphosulphate reductase" evidence="1">
    <location>
        <begin position="19"/>
        <end position="181"/>
    </location>
</feature>
<sequence length="272" mass="31098">MTTIINDVDEIDPSCTDFALFSGGNDSVVSTHVAQEEYNIDWTVYLDTNTGLDENLEHVKDVCRRYSWDLAVISSPMTLKEFALGSESREALGFPGPGIHSWAYQYFKERQLRAIATHTDDKPRFYTGVRSHESNRRMKNVEGGRVEAERWTWVSPVHDWRDSAMDQYREEHGLPENPVAKKIGRSGDCYCGAYANRDAELAELEAHYPDHAEWLKEVEREVQEEIGTDDDYAYWGFGGLSEKELRAKMANDDMAQMSLCSSCDVPEYPRDT</sequence>
<dbReference type="SUPFAM" id="SSF52402">
    <property type="entry name" value="Adenine nucleotide alpha hydrolases-like"/>
    <property type="match status" value="1"/>
</dbReference>
<evidence type="ECO:0000259" key="1">
    <source>
        <dbReference type="Pfam" id="PF01507"/>
    </source>
</evidence>